<dbReference type="InterPro" id="IPR037165">
    <property type="entry name" value="AldOxase/xan_DH_Mopterin-bd_sf"/>
</dbReference>
<dbReference type="Gene3D" id="3.30.365.10">
    <property type="entry name" value="Aldehyde oxidase/xanthine dehydrogenase, molybdopterin binding domain"/>
    <property type="match status" value="4"/>
</dbReference>
<protein>
    <submittedName>
        <fullName evidence="2">Isoquinoline 1-oxidoreductase beta subunit</fullName>
    </submittedName>
</protein>
<dbReference type="InterPro" id="IPR006311">
    <property type="entry name" value="TAT_signal"/>
</dbReference>
<dbReference type="SMART" id="SM01008">
    <property type="entry name" value="Ald_Xan_dh_C"/>
    <property type="match status" value="1"/>
</dbReference>
<dbReference type="EMBL" id="RJUK01000001">
    <property type="protein sequence ID" value="ROQ21219.1"/>
    <property type="molecule type" value="Genomic_DNA"/>
</dbReference>
<dbReference type="Pfam" id="PF02738">
    <property type="entry name" value="MoCoBD_1"/>
    <property type="match status" value="1"/>
</dbReference>
<sequence>MSTETESEATVLKTSIGRRAFLKASAAAGGGLLINFSWLSGAAAASGEAATDQAFELNAYLRIAPSGDITAMVPNPEFGQNLMTSMPMILAEELDADWEKVTAKQAEFEPEDYQRQFTGGSQSIRLAWQSLRMAGASARHMLRQAAAKKWNVPVEEVSTQKSVLSHAASGKTSTYGEMASEAAMIPMPKQVPLKNKSAFELIGQSRKNLEGLKIVTGQPMFGLDYQAEGMLVAMIEHPPAFGQTVDSADLDEIKKMKGIVDAFVFESMRPDYQKNYFDTTAFPSLIAIVGHKTWQVMKAKKALSAKWKAMPARTETIDRFGTAIEVKVPGGLESTDGHRKAMDNALDGELEVLRRDGDPKTAFEQAETVIERTYRAPLLAHNTLEPMNFFAHVTDDEVHVAGPLQAPAFIEGTVASRLNVPTDKVRIEMTRMGGGFGRRAYSHYLVEAAVISKQVKAPVKLIYSREDDMTMGIYRPTYTVQLKAALDENNQLVAYQVRGVGLTEHCVHENRFPAGAVDHYLAEGLVIPSNITTGAFRAPRSNFMALAEQAFLDEVAEAAGEDPIAFRLSLLERAKNNPVGENNDYDPSRYAGVLKLVRDRSGWNSMPSDVKKGVAAYFCHNSYAAQVVTVTQEGDSLPKVDQVHSAVDCGVVVNHDAAVNMVEGAVIDGIGNAMYGEMTFTDGKPDKRNFDRYRIIRMNEIPRQIHVNFVDNDIDPTGLGEPPFPPVFPALANALYRATGTRLYDQPFIKALEKG</sequence>
<reference evidence="2 3" key="1">
    <citation type="submission" date="2018-11" db="EMBL/GenBank/DDBJ databases">
        <title>Genomic Encyclopedia of Type Strains, Phase IV (KMG-IV): sequencing the most valuable type-strain genomes for metagenomic binning, comparative biology and taxonomic classification.</title>
        <authorList>
            <person name="Goeker M."/>
        </authorList>
    </citation>
    <scope>NUCLEOTIDE SEQUENCE [LARGE SCALE GENOMIC DNA]</scope>
    <source>
        <strain evidence="2 3">DSM 16974</strain>
    </source>
</reference>
<dbReference type="PANTHER" id="PTHR47495:SF2">
    <property type="entry name" value="ALDEHYDE DEHYDROGENASE"/>
    <property type="match status" value="1"/>
</dbReference>
<dbReference type="SUPFAM" id="SSF56003">
    <property type="entry name" value="Molybdenum cofactor-binding domain"/>
    <property type="match status" value="2"/>
</dbReference>
<dbReference type="InterPro" id="IPR008274">
    <property type="entry name" value="AldOxase/xan_DH_MoCoBD1"/>
</dbReference>
<feature type="domain" description="Aldehyde oxidase/xanthine dehydrogenase a/b hammerhead" evidence="1">
    <location>
        <begin position="216"/>
        <end position="311"/>
    </location>
</feature>
<keyword evidence="3" id="KW-1185">Reference proteome</keyword>
<dbReference type="PIRSF" id="PIRSF036389">
    <property type="entry name" value="IOR_B"/>
    <property type="match status" value="1"/>
</dbReference>
<dbReference type="InterPro" id="IPR046867">
    <property type="entry name" value="AldOxase/xan_DH_MoCoBD2"/>
</dbReference>
<dbReference type="Gene3D" id="3.90.1170.50">
    <property type="entry name" value="Aldehyde oxidase/xanthine dehydrogenase, a/b hammerhead"/>
    <property type="match status" value="1"/>
</dbReference>
<organism evidence="2 3">
    <name type="scientific">Marinimicrobium koreense</name>
    <dbReference type="NCBI Taxonomy" id="306545"/>
    <lineage>
        <taxon>Bacteria</taxon>
        <taxon>Pseudomonadati</taxon>
        <taxon>Pseudomonadota</taxon>
        <taxon>Gammaproteobacteria</taxon>
        <taxon>Cellvibrionales</taxon>
        <taxon>Cellvibrionaceae</taxon>
        <taxon>Marinimicrobium</taxon>
    </lineage>
</organism>
<dbReference type="Pfam" id="PF20256">
    <property type="entry name" value="MoCoBD_2"/>
    <property type="match status" value="2"/>
</dbReference>
<dbReference type="PANTHER" id="PTHR47495">
    <property type="entry name" value="ALDEHYDE DEHYDROGENASE"/>
    <property type="match status" value="1"/>
</dbReference>
<dbReference type="OrthoDB" id="9767994at2"/>
<dbReference type="RefSeq" id="WP_123638244.1">
    <property type="nucleotide sequence ID" value="NZ_RJUK01000001.1"/>
</dbReference>
<name>A0A3N1NZG9_9GAMM</name>
<dbReference type="InterPro" id="IPR000674">
    <property type="entry name" value="Ald_Oxase/Xan_DH_a/b"/>
</dbReference>
<dbReference type="GO" id="GO:0016491">
    <property type="term" value="F:oxidoreductase activity"/>
    <property type="evidence" value="ECO:0007669"/>
    <property type="project" value="InterPro"/>
</dbReference>
<dbReference type="InterPro" id="IPR036856">
    <property type="entry name" value="Ald_Oxase/Xan_DH_a/b_sf"/>
</dbReference>
<proteinExistence type="predicted"/>
<dbReference type="PROSITE" id="PS51318">
    <property type="entry name" value="TAT"/>
    <property type="match status" value="1"/>
</dbReference>
<accession>A0A3N1NZG9</accession>
<comment type="caution">
    <text evidence="2">The sequence shown here is derived from an EMBL/GenBank/DDBJ whole genome shotgun (WGS) entry which is preliminary data.</text>
</comment>
<evidence type="ECO:0000313" key="2">
    <source>
        <dbReference type="EMBL" id="ROQ21219.1"/>
    </source>
</evidence>
<dbReference type="SUPFAM" id="SSF54665">
    <property type="entry name" value="CO dehydrogenase molybdoprotein N-domain-like"/>
    <property type="match status" value="1"/>
</dbReference>
<dbReference type="InterPro" id="IPR012368">
    <property type="entry name" value="OxRdtase_Mopterin-bd_su_IorB"/>
</dbReference>
<evidence type="ECO:0000259" key="1">
    <source>
        <dbReference type="SMART" id="SM01008"/>
    </source>
</evidence>
<dbReference type="AlphaFoldDB" id="A0A3N1NZG9"/>
<gene>
    <name evidence="2" type="ORF">EDC38_1842</name>
</gene>
<dbReference type="Proteomes" id="UP000273643">
    <property type="component" value="Unassembled WGS sequence"/>
</dbReference>
<evidence type="ECO:0000313" key="3">
    <source>
        <dbReference type="Proteomes" id="UP000273643"/>
    </source>
</evidence>
<dbReference type="InterPro" id="IPR052516">
    <property type="entry name" value="N-heterocyclic_Hydroxylase"/>
</dbReference>